<dbReference type="InterPro" id="IPR029044">
    <property type="entry name" value="Nucleotide-diphossugar_trans"/>
</dbReference>
<dbReference type="InterPro" id="IPR005835">
    <property type="entry name" value="NTP_transferase_dom"/>
</dbReference>
<keyword evidence="3" id="KW-1185">Reference proteome</keyword>
<evidence type="ECO:0000313" key="3">
    <source>
        <dbReference type="Proteomes" id="UP000284547"/>
    </source>
</evidence>
<keyword evidence="2" id="KW-0808">Transferase</keyword>
<dbReference type="GO" id="GO:0047343">
    <property type="term" value="F:glucose-1-phosphate cytidylyltransferase activity"/>
    <property type="evidence" value="ECO:0007669"/>
    <property type="project" value="InterPro"/>
</dbReference>
<dbReference type="Pfam" id="PF00483">
    <property type="entry name" value="NTP_transferase"/>
    <property type="match status" value="1"/>
</dbReference>
<dbReference type="Proteomes" id="UP000284547">
    <property type="component" value="Unassembled WGS sequence"/>
</dbReference>
<keyword evidence="2" id="KW-0548">Nucleotidyltransferase</keyword>
<protein>
    <submittedName>
        <fullName evidence="2">Glucose-1-phosphate cytidylyltransferase</fullName>
    </submittedName>
</protein>
<dbReference type="AlphaFoldDB" id="A0A411YZV5"/>
<reference evidence="2 3" key="1">
    <citation type="submission" date="2018-08" db="EMBL/GenBank/DDBJ databases">
        <title>Flavobacterium tibetense sp. nov., isolated from a wetland YonghuCo on Tibetan Plateau.</title>
        <authorList>
            <person name="Phurbu D."/>
            <person name="Lu H."/>
            <person name="Xing P."/>
        </authorList>
    </citation>
    <scope>NUCLEOTIDE SEQUENCE [LARGE SCALE GENOMIC DNA]</scope>
    <source>
        <strain evidence="2 3">DJC</strain>
    </source>
</reference>
<dbReference type="PANTHER" id="PTHR47183">
    <property type="entry name" value="GLUCOSE-1-PHOSPHATE CYTIDYLYLTRANSFERASE-RELATED"/>
    <property type="match status" value="1"/>
</dbReference>
<proteinExistence type="predicted"/>
<evidence type="ECO:0000313" key="2">
    <source>
        <dbReference type="EMBL" id="RGP36349.1"/>
    </source>
</evidence>
<evidence type="ECO:0000259" key="1">
    <source>
        <dbReference type="Pfam" id="PF00483"/>
    </source>
</evidence>
<organism evidence="2 3">
    <name type="scientific">Pseudotabrizicola alkalilacus</name>
    <dbReference type="NCBI Taxonomy" id="2305252"/>
    <lineage>
        <taxon>Bacteria</taxon>
        <taxon>Pseudomonadati</taxon>
        <taxon>Pseudomonadota</taxon>
        <taxon>Alphaproteobacteria</taxon>
        <taxon>Rhodobacterales</taxon>
        <taxon>Paracoccaceae</taxon>
        <taxon>Pseudotabrizicola</taxon>
    </lineage>
</organism>
<sequence length="266" mass="30057">MPVVILCGGEGTRMREMTDRIPKPLVDIGGKPILLHIMEIYSRQGFTNFILCLGYKGILIKESFLDYEVRSRDMVLDFRQGERKFIGSETSAYKDWRITFAETGETTQTGGRVARIAPYVTGDRFMLTYGDGLSDIDLHAALDFHEAHGRVGTVTGVQPSSQFGVMAVEGDRVRAFAEKPRSPDMVNGGFFIFERRFLNYVKPEVNCILEREPLERLSADGQLKVYTHRGYWRCMDTFKDYRELNDGYAAGVTPWLPAVAQQSVAS</sequence>
<dbReference type="InterPro" id="IPR013446">
    <property type="entry name" value="G1P_cyt_trans-like"/>
</dbReference>
<comment type="caution">
    <text evidence="2">The sequence shown here is derived from an EMBL/GenBank/DDBJ whole genome shotgun (WGS) entry which is preliminary data.</text>
</comment>
<accession>A0A411YZV5</accession>
<dbReference type="EMBL" id="QWEY01000009">
    <property type="protein sequence ID" value="RGP36349.1"/>
    <property type="molecule type" value="Genomic_DNA"/>
</dbReference>
<dbReference type="PANTHER" id="PTHR47183:SF3">
    <property type="entry name" value="TRANSFERASE"/>
    <property type="match status" value="1"/>
</dbReference>
<feature type="domain" description="Nucleotidyl transferase" evidence="1">
    <location>
        <begin position="4"/>
        <end position="248"/>
    </location>
</feature>
<dbReference type="OrthoDB" id="9814110at2"/>
<dbReference type="Gene3D" id="3.90.550.10">
    <property type="entry name" value="Spore Coat Polysaccharide Biosynthesis Protein SpsA, Chain A"/>
    <property type="match status" value="1"/>
</dbReference>
<gene>
    <name evidence="2" type="ORF">D1012_16235</name>
</gene>
<name>A0A411YZV5_9RHOB</name>
<dbReference type="SUPFAM" id="SSF53448">
    <property type="entry name" value="Nucleotide-diphospho-sugar transferases"/>
    <property type="match status" value="1"/>
</dbReference>